<proteinExistence type="predicted"/>
<protein>
    <submittedName>
        <fullName evidence="1">Uncharacterized protein</fullName>
    </submittedName>
</protein>
<name>A0A0A9HLH9_ARUDO</name>
<reference evidence="1" key="2">
    <citation type="journal article" date="2015" name="Data Brief">
        <title>Shoot transcriptome of the giant reed, Arundo donax.</title>
        <authorList>
            <person name="Barrero R.A."/>
            <person name="Guerrero F.D."/>
            <person name="Moolhuijzen P."/>
            <person name="Goolsby J.A."/>
            <person name="Tidwell J."/>
            <person name="Bellgard S.E."/>
            <person name="Bellgard M.I."/>
        </authorList>
    </citation>
    <scope>NUCLEOTIDE SEQUENCE</scope>
    <source>
        <tissue evidence="1">Shoot tissue taken approximately 20 cm above the soil surface</tissue>
    </source>
</reference>
<organism evidence="1">
    <name type="scientific">Arundo donax</name>
    <name type="common">Giant reed</name>
    <name type="synonym">Donax arundinaceus</name>
    <dbReference type="NCBI Taxonomy" id="35708"/>
    <lineage>
        <taxon>Eukaryota</taxon>
        <taxon>Viridiplantae</taxon>
        <taxon>Streptophyta</taxon>
        <taxon>Embryophyta</taxon>
        <taxon>Tracheophyta</taxon>
        <taxon>Spermatophyta</taxon>
        <taxon>Magnoliopsida</taxon>
        <taxon>Liliopsida</taxon>
        <taxon>Poales</taxon>
        <taxon>Poaceae</taxon>
        <taxon>PACMAD clade</taxon>
        <taxon>Arundinoideae</taxon>
        <taxon>Arundineae</taxon>
        <taxon>Arundo</taxon>
    </lineage>
</organism>
<accession>A0A0A9HLH9</accession>
<evidence type="ECO:0000313" key="1">
    <source>
        <dbReference type="EMBL" id="JAE38015.1"/>
    </source>
</evidence>
<dbReference type="EMBL" id="GBRH01159881">
    <property type="protein sequence ID" value="JAE38015.1"/>
    <property type="molecule type" value="Transcribed_RNA"/>
</dbReference>
<dbReference type="AlphaFoldDB" id="A0A0A9HLH9"/>
<reference evidence="1" key="1">
    <citation type="submission" date="2014-09" db="EMBL/GenBank/DDBJ databases">
        <authorList>
            <person name="Magalhaes I.L.F."/>
            <person name="Oliveira U."/>
            <person name="Santos F.R."/>
            <person name="Vidigal T.H.D.A."/>
            <person name="Brescovit A.D."/>
            <person name="Santos A.J."/>
        </authorList>
    </citation>
    <scope>NUCLEOTIDE SEQUENCE</scope>
    <source>
        <tissue evidence="1">Shoot tissue taken approximately 20 cm above the soil surface</tissue>
    </source>
</reference>
<sequence length="36" mass="4643">MLTRRWRRRRGRRLWGGGEGRPRPWQRALDLRVWWI</sequence>